<evidence type="ECO:0000313" key="3">
    <source>
        <dbReference type="EMBL" id="MBA8814569.1"/>
    </source>
</evidence>
<dbReference type="EMBL" id="JACGWW010000005">
    <property type="protein sequence ID" value="MBA8814569.1"/>
    <property type="molecule type" value="Genomic_DNA"/>
</dbReference>
<feature type="transmembrane region" description="Helical" evidence="1">
    <location>
        <begin position="152"/>
        <end position="169"/>
    </location>
</feature>
<dbReference type="EMBL" id="BJUV01000050">
    <property type="protein sequence ID" value="GEK84683.1"/>
    <property type="molecule type" value="Genomic_DNA"/>
</dbReference>
<gene>
    <name evidence="3" type="ORF">FB463_002842</name>
    <name evidence="2" type="ORF">FFA01_29920</name>
</gene>
<evidence type="ECO:0000313" key="2">
    <source>
        <dbReference type="EMBL" id="GEK84683.1"/>
    </source>
</evidence>
<evidence type="ECO:0000313" key="5">
    <source>
        <dbReference type="Proteomes" id="UP000522688"/>
    </source>
</evidence>
<dbReference type="AlphaFoldDB" id="A0A7W3JKH9"/>
<dbReference type="RefSeq" id="WP_146857002.1">
    <property type="nucleotide sequence ID" value="NZ_BAAAHR010000004.1"/>
</dbReference>
<protein>
    <recommendedName>
        <fullName evidence="6">RDD family protein</fullName>
    </recommendedName>
</protein>
<feature type="transmembrane region" description="Helical" evidence="1">
    <location>
        <begin position="6"/>
        <end position="25"/>
    </location>
</feature>
<feature type="transmembrane region" description="Helical" evidence="1">
    <location>
        <begin position="124"/>
        <end position="146"/>
    </location>
</feature>
<dbReference type="OrthoDB" id="4822551at2"/>
<comment type="caution">
    <text evidence="3">The sequence shown here is derived from an EMBL/GenBank/DDBJ whole genome shotgun (WGS) entry which is preliminary data.</text>
</comment>
<feature type="transmembrane region" description="Helical" evidence="1">
    <location>
        <begin position="46"/>
        <end position="72"/>
    </location>
</feature>
<reference evidence="2 4" key="1">
    <citation type="submission" date="2019-07" db="EMBL/GenBank/DDBJ databases">
        <title>Whole genome shotgun sequence of Frigoribacterium faeni NBRC 103066.</title>
        <authorList>
            <person name="Hosoyama A."/>
            <person name="Uohara A."/>
            <person name="Ohji S."/>
            <person name="Ichikawa N."/>
        </authorList>
    </citation>
    <scope>NUCLEOTIDE SEQUENCE [LARGE SCALE GENOMIC DNA]</scope>
    <source>
        <strain evidence="2 4">NBRC 103066</strain>
    </source>
</reference>
<dbReference type="Proteomes" id="UP000321154">
    <property type="component" value="Unassembled WGS sequence"/>
</dbReference>
<accession>A0A7W3JKH9</accession>
<organism evidence="3 5">
    <name type="scientific">Frigoribacterium faeni</name>
    <dbReference type="NCBI Taxonomy" id="145483"/>
    <lineage>
        <taxon>Bacteria</taxon>
        <taxon>Bacillati</taxon>
        <taxon>Actinomycetota</taxon>
        <taxon>Actinomycetes</taxon>
        <taxon>Micrococcales</taxon>
        <taxon>Microbacteriaceae</taxon>
        <taxon>Frigoribacterium</taxon>
    </lineage>
</organism>
<evidence type="ECO:0008006" key="6">
    <source>
        <dbReference type="Google" id="ProtNLM"/>
    </source>
</evidence>
<sequence length="199" mass="20537">MPGPLLSAILALVGAGVLVGVVLGQRRHDPDAVRPVRPGRRLLGMLLDWLVTLTAGLAFAAVLGGVVALASAAEGRPPTVVDDVVRPVALGVLPALLQLVLILVRRRTIGERIVRLRPRPPTGAGGAVIRWALGIGGFTVLTLIAVLPHGSVGYLLAALLALATVGGVLRTRDHRGLAYAAAGWDLEDDRATPAGSSPR</sequence>
<proteinExistence type="predicted"/>
<evidence type="ECO:0000313" key="4">
    <source>
        <dbReference type="Proteomes" id="UP000321154"/>
    </source>
</evidence>
<name>A0A7W3JKH9_9MICO</name>
<keyword evidence="1" id="KW-0472">Membrane</keyword>
<keyword evidence="1" id="KW-1133">Transmembrane helix</keyword>
<evidence type="ECO:0000256" key="1">
    <source>
        <dbReference type="SAM" id="Phobius"/>
    </source>
</evidence>
<reference evidence="3 5" key="2">
    <citation type="submission" date="2020-07" db="EMBL/GenBank/DDBJ databases">
        <title>Sequencing the genomes of 1000 actinobacteria strains.</title>
        <authorList>
            <person name="Klenk H.-P."/>
        </authorList>
    </citation>
    <scope>NUCLEOTIDE SEQUENCE [LARGE SCALE GENOMIC DNA]</scope>
    <source>
        <strain evidence="3 5">DSM 10309</strain>
    </source>
</reference>
<keyword evidence="1" id="KW-0812">Transmembrane</keyword>
<dbReference type="Proteomes" id="UP000522688">
    <property type="component" value="Unassembled WGS sequence"/>
</dbReference>
<keyword evidence="4" id="KW-1185">Reference proteome</keyword>
<feature type="transmembrane region" description="Helical" evidence="1">
    <location>
        <begin position="84"/>
        <end position="104"/>
    </location>
</feature>